<proteinExistence type="predicted"/>
<keyword evidence="3" id="KW-0255">Endonuclease</keyword>
<comment type="caution">
    <text evidence="3">The sequence shown here is derived from an EMBL/GenBank/DDBJ whole genome shotgun (WGS) entry which is preliminary data.</text>
</comment>
<dbReference type="GO" id="GO:0004519">
    <property type="term" value="F:endonuclease activity"/>
    <property type="evidence" value="ECO:0007669"/>
    <property type="project" value="UniProtKB-KW"/>
</dbReference>
<keyword evidence="4" id="KW-1185">Reference proteome</keyword>
<dbReference type="InterPro" id="IPR005135">
    <property type="entry name" value="Endo/exonuclease/phosphatase"/>
</dbReference>
<sequence length="318" mass="35474">MSRPTTVAGAPEEPLIGASRTFLHVMSFNIRYDRPSSGPGDTDYWPDRIAPLQDLLRRELPSVLGVQEALHHQLVVIESALPATHRMIGMGRDGGSRGEYSAIFYDSGRLQLIEWDQFWLSDTPKLIGSSTWGNGVPRIVTWGRFHDTSTDQELLIVNTHFDHESENARRRSASAVLDLVRFFQPGLTSIVMGDFNSDADSSTVFQSFITSGVLADTWATARDQLTPDYGTYPRYDEPILHGPRIDWILTTPEVVVRQAGVNSSTFEGRHASDHAPIQVLLDIDHSRPDEDQPGDDRPGDDRPRGDQPSDDRSGDEPR</sequence>
<dbReference type="InterPro" id="IPR036691">
    <property type="entry name" value="Endo/exonu/phosph_ase_sf"/>
</dbReference>
<evidence type="ECO:0000259" key="2">
    <source>
        <dbReference type="Pfam" id="PF03372"/>
    </source>
</evidence>
<dbReference type="Pfam" id="PF03372">
    <property type="entry name" value="Exo_endo_phos"/>
    <property type="match status" value="1"/>
</dbReference>
<keyword evidence="3" id="KW-0269">Exonuclease</keyword>
<gene>
    <name evidence="3" type="ORF">FQ377_03125</name>
</gene>
<feature type="domain" description="Endonuclease/exonuclease/phosphatase" evidence="2">
    <location>
        <begin position="26"/>
        <end position="274"/>
    </location>
</feature>
<reference evidence="3 4" key="1">
    <citation type="submission" date="2019-08" db="EMBL/GenBank/DDBJ databases">
        <title>Genone of Arthrobacter echini P9.</title>
        <authorList>
            <person name="Bowman J.P."/>
        </authorList>
    </citation>
    <scope>NUCLEOTIDE SEQUENCE [LARGE SCALE GENOMIC DNA]</scope>
    <source>
        <strain evidence="3 4">P9</strain>
    </source>
</reference>
<dbReference type="PANTHER" id="PTHR12121">
    <property type="entry name" value="CARBON CATABOLITE REPRESSOR PROTEIN 4"/>
    <property type="match status" value="1"/>
</dbReference>
<protein>
    <submittedName>
        <fullName evidence="3">Endonuclease/exonuclease/phosphatase family protein</fullName>
    </submittedName>
</protein>
<dbReference type="CDD" id="cd09083">
    <property type="entry name" value="EEP-1"/>
    <property type="match status" value="1"/>
</dbReference>
<evidence type="ECO:0000313" key="3">
    <source>
        <dbReference type="EMBL" id="TYD00450.1"/>
    </source>
</evidence>
<organism evidence="3 4">
    <name type="scientific">Arthrobacter echini</name>
    <dbReference type="NCBI Taxonomy" id="1529066"/>
    <lineage>
        <taxon>Bacteria</taxon>
        <taxon>Bacillati</taxon>
        <taxon>Actinomycetota</taxon>
        <taxon>Actinomycetes</taxon>
        <taxon>Micrococcales</taxon>
        <taxon>Micrococcaceae</taxon>
        <taxon>Arthrobacter</taxon>
    </lineage>
</organism>
<name>A0A5D0XV73_9MICC</name>
<dbReference type="Proteomes" id="UP000323410">
    <property type="component" value="Unassembled WGS sequence"/>
</dbReference>
<dbReference type="PANTHER" id="PTHR12121:SF36">
    <property type="entry name" value="ENDONUCLEASE_EXONUCLEASE_PHOSPHATASE DOMAIN-CONTAINING PROTEIN"/>
    <property type="match status" value="1"/>
</dbReference>
<dbReference type="InterPro" id="IPR050410">
    <property type="entry name" value="CCR4/nocturin_mRNA_transcr"/>
</dbReference>
<dbReference type="AlphaFoldDB" id="A0A5D0XV73"/>
<keyword evidence="3" id="KW-0378">Hydrolase</keyword>
<evidence type="ECO:0000256" key="1">
    <source>
        <dbReference type="SAM" id="MobiDB-lite"/>
    </source>
</evidence>
<evidence type="ECO:0000313" key="4">
    <source>
        <dbReference type="Proteomes" id="UP000323410"/>
    </source>
</evidence>
<accession>A0A5D0XV73</accession>
<dbReference type="SUPFAM" id="SSF56219">
    <property type="entry name" value="DNase I-like"/>
    <property type="match status" value="1"/>
</dbReference>
<dbReference type="GO" id="GO:0000175">
    <property type="term" value="F:3'-5'-RNA exonuclease activity"/>
    <property type="evidence" value="ECO:0007669"/>
    <property type="project" value="TreeGrafter"/>
</dbReference>
<dbReference type="Gene3D" id="3.60.10.10">
    <property type="entry name" value="Endonuclease/exonuclease/phosphatase"/>
    <property type="match status" value="1"/>
</dbReference>
<dbReference type="RefSeq" id="WP_148599752.1">
    <property type="nucleotide sequence ID" value="NZ_VSLD01000001.1"/>
</dbReference>
<keyword evidence="3" id="KW-0540">Nuclease</keyword>
<dbReference type="OrthoDB" id="9793162at2"/>
<feature type="region of interest" description="Disordered" evidence="1">
    <location>
        <begin position="282"/>
        <end position="318"/>
    </location>
</feature>
<dbReference type="EMBL" id="VSLD01000001">
    <property type="protein sequence ID" value="TYD00450.1"/>
    <property type="molecule type" value="Genomic_DNA"/>
</dbReference>